<accession>A0A1G9HBZ2</accession>
<proteinExistence type="predicted"/>
<dbReference type="STRING" id="1095776.SAMN04515672_0184"/>
<keyword evidence="2" id="KW-1185">Reference proteome</keyword>
<reference evidence="2" key="1">
    <citation type="submission" date="2016-10" db="EMBL/GenBank/DDBJ databases">
        <authorList>
            <person name="Varghese N."/>
            <person name="Submissions S."/>
        </authorList>
    </citation>
    <scope>NUCLEOTIDE SEQUENCE [LARGE SCALE GENOMIC DNA]</scope>
    <source>
        <strain evidence="2">B4,CECT 8067,JCM 17497</strain>
    </source>
</reference>
<organism evidence="1 2">
    <name type="scientific">Natronorubrum texcoconense</name>
    <dbReference type="NCBI Taxonomy" id="1095776"/>
    <lineage>
        <taxon>Archaea</taxon>
        <taxon>Methanobacteriati</taxon>
        <taxon>Methanobacteriota</taxon>
        <taxon>Stenosarchaea group</taxon>
        <taxon>Halobacteria</taxon>
        <taxon>Halobacteriales</taxon>
        <taxon>Natrialbaceae</taxon>
        <taxon>Natronorubrum</taxon>
    </lineage>
</organism>
<evidence type="ECO:0000313" key="1">
    <source>
        <dbReference type="EMBL" id="SDL10234.1"/>
    </source>
</evidence>
<name>A0A1G9HBZ2_9EURY</name>
<evidence type="ECO:0000313" key="2">
    <source>
        <dbReference type="Proteomes" id="UP000198882"/>
    </source>
</evidence>
<dbReference type="OrthoDB" id="206521at2157"/>
<dbReference type="EMBL" id="FNFE01000011">
    <property type="protein sequence ID" value="SDL10234.1"/>
    <property type="molecule type" value="Genomic_DNA"/>
</dbReference>
<dbReference type="AlphaFoldDB" id="A0A1G9HBZ2"/>
<gene>
    <name evidence="1" type="ORF">SAMN04515672_0184</name>
</gene>
<dbReference type="Proteomes" id="UP000198882">
    <property type="component" value="Unassembled WGS sequence"/>
</dbReference>
<sequence length="357" mass="39819">MAENPVEQKVTDAELLERVTECYENDQTVGGGGVLPETVAADLPIVESTARNRCKKLADEGDLERDWGFESRTQRLGYRPARDRTVALRAGETRETNSHAGVVEAQLAEADPETRAEIEGREIRTDGGTQATITLEAPSRDSESITSEWDALRDATTINHANTWWELTHCDTDTDTSRAYERAVSWVTNFFGVIDHDHEWVGQYSAVWDEHDTTADRLMTDGGTAGYCWDDEDCPRDDCDGDLQQQDEFNVMCLSCNDVWAHWTDETEHHLVSPDEDTVARKPRVMTDGGRGRTIDISPKRKHRVEVGPDTTPGGFFTVAHPPSAFAGPSVASFDEQQAREIYDALDEFFGDTEADS</sequence>
<protein>
    <submittedName>
        <fullName evidence="1">Uncharacterized protein</fullName>
    </submittedName>
</protein>
<dbReference type="RefSeq" id="WP_090312504.1">
    <property type="nucleotide sequence ID" value="NZ_FNFE01000011.1"/>
</dbReference>